<dbReference type="EMBL" id="AZAJ01000001">
    <property type="protein sequence ID" value="ETA66962.1"/>
    <property type="molecule type" value="Genomic_DNA"/>
</dbReference>
<dbReference type="AlphaFoldDB" id="W9DTE5"/>
<keyword evidence="1" id="KW-1133">Transmembrane helix</keyword>
<sequence>MEWSKITSDKTALSLIAIVFVIFTIEGLFYASFLGEDGIINDVDYTIAEEDAQAHWDEYKAVTVNVDNLRQALDNGNLSLKLLDEDVSIIIFESDKADGYYRGYANGVAANQAEFSFGENAFSCYVDLGTHSYQIAPSWDIVDNKMIYAVYMTDYKKEEQRHEEYPIDPLTFEISNEDNLKHNISIEVFNPSSSLIFSEEYSISPGEVIVSPDISEFLGKHRYVVVLDGDYEFEESATVARSTGLGSSEKLYFNFINNSEYPMEVGIEVA</sequence>
<accession>W9DTE5</accession>
<protein>
    <submittedName>
        <fullName evidence="2">Uncharacterized protein</fullName>
    </submittedName>
</protein>
<reference evidence="2 3" key="1">
    <citation type="submission" date="2013-08" db="EMBL/GenBank/DDBJ databases">
        <authorList>
            <consortium name="DOE Joint Genome Institute"/>
            <person name="Eisen J."/>
            <person name="Huntemann M."/>
            <person name="Han J."/>
            <person name="Chen A."/>
            <person name="Kyrpides N."/>
            <person name="Mavromatis K."/>
            <person name="Markowitz V."/>
            <person name="Palaniappan K."/>
            <person name="Ivanova N."/>
            <person name="Schaumberg A."/>
            <person name="Pati A."/>
            <person name="Liolios K."/>
            <person name="Nordberg H.P."/>
            <person name="Cantor M.N."/>
            <person name="Hua S.X."/>
            <person name="Woyke T."/>
        </authorList>
    </citation>
    <scope>NUCLEOTIDE SEQUENCE [LARGE SCALE GENOMIC DNA]</scope>
    <source>
        <strain evidence="2 3">DSM 2278</strain>
    </source>
</reference>
<gene>
    <name evidence="2" type="ORF">MettiDRAFT_0367</name>
</gene>
<evidence type="ECO:0000313" key="2">
    <source>
        <dbReference type="EMBL" id="ETA66962.1"/>
    </source>
</evidence>
<dbReference type="Proteomes" id="UP000019483">
    <property type="component" value="Unassembled WGS sequence"/>
</dbReference>
<dbReference type="RefSeq" id="WP_023844098.1">
    <property type="nucleotide sequence ID" value="NZ_AZAJ01000001.1"/>
</dbReference>
<comment type="caution">
    <text evidence="2">The sequence shown here is derived from an EMBL/GenBank/DDBJ whole genome shotgun (WGS) entry which is preliminary data.</text>
</comment>
<dbReference type="STRING" id="1090322.MettiDRAFT_0367"/>
<dbReference type="OrthoDB" id="125583at2157"/>
<organism evidence="2 3">
    <name type="scientific">Methanolobus tindarius DSM 2278</name>
    <dbReference type="NCBI Taxonomy" id="1090322"/>
    <lineage>
        <taxon>Archaea</taxon>
        <taxon>Methanobacteriati</taxon>
        <taxon>Methanobacteriota</taxon>
        <taxon>Stenosarchaea group</taxon>
        <taxon>Methanomicrobia</taxon>
        <taxon>Methanosarcinales</taxon>
        <taxon>Methanosarcinaceae</taxon>
        <taxon>Methanolobus</taxon>
    </lineage>
</organism>
<feature type="transmembrane region" description="Helical" evidence="1">
    <location>
        <begin position="12"/>
        <end position="33"/>
    </location>
</feature>
<keyword evidence="3" id="KW-1185">Reference proteome</keyword>
<evidence type="ECO:0000256" key="1">
    <source>
        <dbReference type="SAM" id="Phobius"/>
    </source>
</evidence>
<keyword evidence="1" id="KW-0472">Membrane</keyword>
<keyword evidence="1" id="KW-0812">Transmembrane</keyword>
<proteinExistence type="predicted"/>
<name>W9DTE5_METTI</name>
<evidence type="ECO:0000313" key="3">
    <source>
        <dbReference type="Proteomes" id="UP000019483"/>
    </source>
</evidence>